<dbReference type="Pfam" id="PF06240">
    <property type="entry name" value="COXG"/>
    <property type="match status" value="1"/>
</dbReference>
<dbReference type="Gene3D" id="3.30.530.20">
    <property type="match status" value="1"/>
</dbReference>
<keyword evidence="1" id="KW-0472">Membrane</keyword>
<feature type="transmembrane region" description="Helical" evidence="1">
    <location>
        <begin position="218"/>
        <end position="239"/>
    </location>
</feature>
<keyword evidence="1" id="KW-0812">Transmembrane</keyword>
<dbReference type="PANTHER" id="PTHR38588:SF1">
    <property type="entry name" value="BLL0334 PROTEIN"/>
    <property type="match status" value="1"/>
</dbReference>
<dbReference type="EMBL" id="CP120863">
    <property type="protein sequence ID" value="WFE87409.1"/>
    <property type="molecule type" value="Genomic_DNA"/>
</dbReference>
<keyword evidence="1" id="KW-1133">Transmembrane helix</keyword>
<dbReference type="SUPFAM" id="SSF55961">
    <property type="entry name" value="Bet v1-like"/>
    <property type="match status" value="1"/>
</dbReference>
<keyword evidence="3" id="KW-1185">Reference proteome</keyword>
<protein>
    <submittedName>
        <fullName evidence="2">Carbon monoxide dehydrogenase subunit G</fullName>
    </submittedName>
</protein>
<proteinExistence type="predicted"/>
<name>A0ABY8EYC3_9HYPH</name>
<dbReference type="InterPro" id="IPR010419">
    <property type="entry name" value="CO_DH_gsu"/>
</dbReference>
<dbReference type="CDD" id="cd05018">
    <property type="entry name" value="CoxG"/>
    <property type="match status" value="1"/>
</dbReference>
<evidence type="ECO:0000313" key="2">
    <source>
        <dbReference type="EMBL" id="WFE87409.1"/>
    </source>
</evidence>
<evidence type="ECO:0000256" key="1">
    <source>
        <dbReference type="SAM" id="Phobius"/>
    </source>
</evidence>
<organism evidence="2 3">
    <name type="scientific">Roseibium porphyridii</name>
    <dbReference type="NCBI Taxonomy" id="2866279"/>
    <lineage>
        <taxon>Bacteria</taxon>
        <taxon>Pseudomonadati</taxon>
        <taxon>Pseudomonadota</taxon>
        <taxon>Alphaproteobacteria</taxon>
        <taxon>Hyphomicrobiales</taxon>
        <taxon>Stappiaceae</taxon>
        <taxon>Roseibium</taxon>
    </lineage>
</organism>
<gene>
    <name evidence="2" type="ORF">K1718_14640</name>
</gene>
<evidence type="ECO:0000313" key="3">
    <source>
        <dbReference type="Proteomes" id="UP001209803"/>
    </source>
</evidence>
<reference evidence="2 3" key="1">
    <citation type="submission" date="2023-03" db="EMBL/GenBank/DDBJ databases">
        <title>Roseibium porphyridii sp. nov. and Roseibium rhodosorbium sp. nov. isolated from marine algae, Porphyridium cruentum and Rhodosorus marinus, respectively.</title>
        <authorList>
            <person name="Lee M.W."/>
            <person name="Choi B.J."/>
            <person name="Lee J.K."/>
            <person name="Choi D.G."/>
            <person name="Baek J.H."/>
            <person name="Bayburt H."/>
            <person name="Kim J.M."/>
            <person name="Han D.M."/>
            <person name="Kim K.H."/>
            <person name="Jeon C.O."/>
        </authorList>
    </citation>
    <scope>NUCLEOTIDE SEQUENCE [LARGE SCALE GENOMIC DNA]</scope>
    <source>
        <strain evidence="2 3">KMA01</strain>
    </source>
</reference>
<sequence>MDMSGSHRIPASRLVVWSALNDADVLRLCIPGCEVLERVSADELTASVTSKIGPVKAKFKGSVTFENVVAPESYTIVGEGKGGVAGFAKGSADIRLVEDGDATVLSYEAKAQVGGKLAQLGSRLIDSTARKMAEEFFSRFTEQVGGSAAAVSEVSSVSSDTGLAADLDEGVAEEAKRIALEEAPGEVLHAIGEAEHKVEEGLHKAEENLEDAAGRNAFGGPMVWGLLLLGALIVVLALAS</sequence>
<dbReference type="PANTHER" id="PTHR38588">
    <property type="entry name" value="BLL0334 PROTEIN"/>
    <property type="match status" value="1"/>
</dbReference>
<dbReference type="Proteomes" id="UP001209803">
    <property type="component" value="Chromosome"/>
</dbReference>
<dbReference type="InterPro" id="IPR023393">
    <property type="entry name" value="START-like_dom_sf"/>
</dbReference>
<accession>A0ABY8EYC3</accession>